<accession>A0A425Y613</accession>
<keyword evidence="1" id="KW-0732">Signal</keyword>
<reference evidence="2 5" key="2">
    <citation type="submission" date="2019-12" db="EMBL/GenBank/DDBJ databases">
        <title>Draft genome sequence of Labilibaculum sp. strain 44 isolated from deep waters of Black Sea.</title>
        <authorList>
            <person name="Yadav S."/>
            <person name="Villanueva L."/>
        </authorList>
    </citation>
    <scope>NUCLEOTIDE SEQUENCE [LARGE SCALE GENOMIC DNA]</scope>
    <source>
        <strain evidence="2 5">44</strain>
    </source>
</reference>
<protein>
    <recommendedName>
        <fullName evidence="6">LptE family protein</fullName>
    </recommendedName>
</protein>
<evidence type="ECO:0000313" key="2">
    <source>
        <dbReference type="EMBL" id="MUP40071.1"/>
    </source>
</evidence>
<keyword evidence="4" id="KW-1185">Reference proteome</keyword>
<dbReference type="Proteomes" id="UP000285951">
    <property type="component" value="Unassembled WGS sequence"/>
</dbReference>
<comment type="caution">
    <text evidence="2">The sequence shown here is derived from an EMBL/GenBank/DDBJ whole genome shotgun (WGS) entry which is preliminary data.</text>
</comment>
<dbReference type="OrthoDB" id="9790776at2"/>
<reference evidence="3 4" key="1">
    <citation type="submission" date="2019-11" db="EMBL/GenBank/DDBJ databases">
        <title>Draft genome sequence of Labilibaculum sp. strain SYP isolated from Black Sea.</title>
        <authorList>
            <person name="Yadav S."/>
            <person name="Villanueva L."/>
        </authorList>
    </citation>
    <scope>NUCLEOTIDE SEQUENCE [LARGE SCALE GENOMIC DNA]</scope>
    <source>
        <strain evidence="3 4">44</strain>
    </source>
</reference>
<evidence type="ECO:0000256" key="1">
    <source>
        <dbReference type="SAM" id="SignalP"/>
    </source>
</evidence>
<dbReference type="InterPro" id="IPR007485">
    <property type="entry name" value="LPS_assembly_LptE"/>
</dbReference>
<dbReference type="Proteomes" id="UP000462449">
    <property type="component" value="Unassembled WGS sequence"/>
</dbReference>
<evidence type="ECO:0000313" key="4">
    <source>
        <dbReference type="Proteomes" id="UP000285951"/>
    </source>
</evidence>
<feature type="signal peptide" evidence="1">
    <location>
        <begin position="1"/>
        <end position="19"/>
    </location>
</feature>
<dbReference type="AlphaFoldDB" id="A0A425Y613"/>
<evidence type="ECO:0000313" key="3">
    <source>
        <dbReference type="EMBL" id="MVB09276.1"/>
    </source>
</evidence>
<dbReference type="EMBL" id="WOTW01000079">
    <property type="protein sequence ID" value="MUP40071.1"/>
    <property type="molecule type" value="Genomic_DNA"/>
</dbReference>
<organism evidence="2 5">
    <name type="scientific">Labilibaculum euxinus</name>
    <dbReference type="NCBI Taxonomy" id="2686357"/>
    <lineage>
        <taxon>Bacteria</taxon>
        <taxon>Pseudomonadati</taxon>
        <taxon>Bacteroidota</taxon>
        <taxon>Bacteroidia</taxon>
        <taxon>Marinilabiliales</taxon>
        <taxon>Marinifilaceae</taxon>
        <taxon>Labilibaculum</taxon>
    </lineage>
</organism>
<evidence type="ECO:0000313" key="5">
    <source>
        <dbReference type="Proteomes" id="UP000462449"/>
    </source>
</evidence>
<proteinExistence type="predicted"/>
<dbReference type="PROSITE" id="PS51257">
    <property type="entry name" value="PROKAR_LIPOPROTEIN"/>
    <property type="match status" value="1"/>
</dbReference>
<sequence>MNLIKVLFLSFCVAFVVTACKVSYSFTGGTLSPEVKTFSVQFFPNRAPLVNPNLSNQFTEALKEKFRGQTTLDEIVDGEGHLNFEGEITGYRTQALDVTADDISATNRLTVTVKVRFTNEIEPDNDFDKSFSAFRDFDSTKQLSEVEEGLVAEILEDIIDDIYNEAVVNW</sequence>
<gene>
    <name evidence="3" type="ORF">DWB62_019875</name>
    <name evidence="2" type="ORF">GNY23_19875</name>
</gene>
<dbReference type="EMBL" id="QTZN02000079">
    <property type="protein sequence ID" value="MVB09276.1"/>
    <property type="molecule type" value="Genomic_DNA"/>
</dbReference>
<evidence type="ECO:0008006" key="6">
    <source>
        <dbReference type="Google" id="ProtNLM"/>
    </source>
</evidence>
<dbReference type="RefSeq" id="WP_124993990.1">
    <property type="nucleotide sequence ID" value="NZ_JAVCNR010000011.1"/>
</dbReference>
<dbReference type="GO" id="GO:0043165">
    <property type="term" value="P:Gram-negative-bacterium-type cell outer membrane assembly"/>
    <property type="evidence" value="ECO:0007669"/>
    <property type="project" value="InterPro"/>
</dbReference>
<dbReference type="Pfam" id="PF04390">
    <property type="entry name" value="LptE"/>
    <property type="match status" value="1"/>
</dbReference>
<dbReference type="GO" id="GO:0019867">
    <property type="term" value="C:outer membrane"/>
    <property type="evidence" value="ECO:0007669"/>
    <property type="project" value="InterPro"/>
</dbReference>
<name>A0A425Y613_9BACT</name>
<feature type="chain" id="PRO_5044603232" description="LptE family protein" evidence="1">
    <location>
        <begin position="20"/>
        <end position="170"/>
    </location>
</feature>